<reference evidence="2" key="1">
    <citation type="submission" date="2025-08" db="UniProtKB">
        <authorList>
            <consortium name="RefSeq"/>
        </authorList>
    </citation>
    <scope>IDENTIFICATION</scope>
</reference>
<gene>
    <name evidence="2" type="primary">C8H6orf15</name>
</gene>
<sequence length="346" mass="36633">MLELSRMQGCVAGSWVPLGLLLVCLHLPGLFTRSIGSVEEKTSPNVGTNLPLLGQLSFTGPANSGQPQAKPDPGSNDVMGVLPPDGPLPAKGSGMQRWSPSWGMPPAESWPSDNPWQMMAAIAEDYLAEALPEALSYLSSSGAIPLGSGPLSAASSAHPEQSLSEASRRQDSEPRRLPHSNLLGAQGEVIAQRPFWSLIHRLLPGLPWGSLNPSVSWGGGSPGTGWGTRPMPHPLGIWGINNQFPGTSWGNINRYPGGSWGNINRYPGGSWGNINRYPGGSWGNNGRYPGGSWGNNGRYPGTTWGNSGLQPGVNNQFPPGVLHPPTSSWNIPPGFPNPRNPGSQWS</sequence>
<evidence type="ECO:0000313" key="1">
    <source>
        <dbReference type="Proteomes" id="UP001732720"/>
    </source>
</evidence>
<name>A0AC58NAK8_CASCN</name>
<keyword evidence="1" id="KW-1185">Reference proteome</keyword>
<organism evidence="1 2">
    <name type="scientific">Castor canadensis</name>
    <name type="common">American beaver</name>
    <dbReference type="NCBI Taxonomy" id="51338"/>
    <lineage>
        <taxon>Eukaryota</taxon>
        <taxon>Metazoa</taxon>
        <taxon>Chordata</taxon>
        <taxon>Craniata</taxon>
        <taxon>Vertebrata</taxon>
        <taxon>Euteleostomi</taxon>
        <taxon>Mammalia</taxon>
        <taxon>Eutheria</taxon>
        <taxon>Euarchontoglires</taxon>
        <taxon>Glires</taxon>
        <taxon>Rodentia</taxon>
        <taxon>Castorimorpha</taxon>
        <taxon>Castoridae</taxon>
        <taxon>Castor</taxon>
    </lineage>
</organism>
<protein>
    <submittedName>
        <fullName evidence="2">Uncharacterized protein C6orf15 homolog</fullName>
    </submittedName>
</protein>
<dbReference type="Proteomes" id="UP001732720">
    <property type="component" value="Chromosome 8"/>
</dbReference>
<evidence type="ECO:0000313" key="2">
    <source>
        <dbReference type="RefSeq" id="XP_073938704.1"/>
    </source>
</evidence>
<accession>A0AC58NAK8</accession>
<dbReference type="RefSeq" id="XP_073938704.1">
    <property type="nucleotide sequence ID" value="XM_074082603.1"/>
</dbReference>
<proteinExistence type="predicted"/>